<protein>
    <recommendedName>
        <fullName evidence="7">Flavin prenyltransferase UbiX</fullName>
        <ecNumber evidence="7">2.5.1.129</ecNumber>
    </recommendedName>
</protein>
<keyword evidence="10" id="KW-1185">Reference proteome</keyword>
<evidence type="ECO:0000256" key="4">
    <source>
        <dbReference type="ARBA" id="ARBA00022679"/>
    </source>
</evidence>
<dbReference type="AlphaFoldDB" id="A0A9X4QB80"/>
<dbReference type="PANTHER" id="PTHR43374:SF1">
    <property type="entry name" value="FLAVIN PRENYLTRANSFERASE PAD1, MITOCHONDRIAL"/>
    <property type="match status" value="1"/>
</dbReference>
<dbReference type="NCBIfam" id="TIGR00421">
    <property type="entry name" value="ubiX_pad"/>
    <property type="match status" value="1"/>
</dbReference>
<feature type="binding site" evidence="7">
    <location>
        <position position="169"/>
    </location>
    <ligand>
        <name>dimethylallyl phosphate</name>
        <dbReference type="ChEBI" id="CHEBI:88052"/>
    </ligand>
</feature>
<feature type="binding site" evidence="7">
    <location>
        <begin position="10"/>
        <end position="12"/>
    </location>
    <ligand>
        <name>FMN</name>
        <dbReference type="ChEBI" id="CHEBI:58210"/>
    </ligand>
</feature>
<dbReference type="InterPro" id="IPR036551">
    <property type="entry name" value="Flavin_trans-like"/>
</dbReference>
<comment type="catalytic activity">
    <reaction evidence="5 7">
        <text>dimethylallyl phosphate + FMNH2 = prenylated FMNH2 + phosphate</text>
        <dbReference type="Rhea" id="RHEA:37743"/>
        <dbReference type="ChEBI" id="CHEBI:43474"/>
        <dbReference type="ChEBI" id="CHEBI:57618"/>
        <dbReference type="ChEBI" id="CHEBI:87467"/>
        <dbReference type="ChEBI" id="CHEBI:88052"/>
        <dbReference type="EC" id="2.5.1.129"/>
    </reaction>
</comment>
<dbReference type="PANTHER" id="PTHR43374">
    <property type="entry name" value="FLAVIN PRENYLTRANSFERASE"/>
    <property type="match status" value="1"/>
</dbReference>
<feature type="binding site" evidence="7">
    <location>
        <position position="153"/>
    </location>
    <ligand>
        <name>dimethylallyl phosphate</name>
        <dbReference type="ChEBI" id="CHEBI:88052"/>
    </ligand>
</feature>
<evidence type="ECO:0000313" key="9">
    <source>
        <dbReference type="EMBL" id="MDF9410103.1"/>
    </source>
</evidence>
<sequence>MRKIVIAISGATGATYGVRLLEVLSSLETIEVHLVISSWGEKTIALETNYTPNQVKKMATFCHDFRNQGAVIASGSFGVDSMVIAPCSMKTVAAIAHGHADNLIVRSADVMLKEKKRLILVPRETPLNEIHLENMLKLTRAGIIIAPPMPAYYNSPSNLEDIVDHHVSRILDLLNIDNKLTCRWDSSIKIASGLEY</sequence>
<accession>A0A9X4QB80</accession>
<dbReference type="Proteomes" id="UP001154312">
    <property type="component" value="Unassembled WGS sequence"/>
</dbReference>
<comment type="caution">
    <text evidence="9">The sequence shown here is derived from an EMBL/GenBank/DDBJ whole genome shotgun (WGS) entry which is preliminary data.</text>
</comment>
<dbReference type="Gene3D" id="3.40.50.1950">
    <property type="entry name" value="Flavin prenyltransferase-like"/>
    <property type="match status" value="1"/>
</dbReference>
<dbReference type="GO" id="GO:0106141">
    <property type="term" value="F:flavin prenyltransferase activity"/>
    <property type="evidence" value="ECO:0007669"/>
    <property type="project" value="UniProtKB-EC"/>
</dbReference>
<dbReference type="EMBL" id="JAKOAV010000088">
    <property type="protein sequence ID" value="MDF9410103.1"/>
    <property type="molecule type" value="Genomic_DNA"/>
</dbReference>
<feature type="binding site" evidence="7">
    <location>
        <begin position="88"/>
        <end position="91"/>
    </location>
    <ligand>
        <name>FMN</name>
        <dbReference type="ChEBI" id="CHEBI:58210"/>
    </ligand>
</feature>
<reference evidence="9" key="1">
    <citation type="submission" date="2022-02" db="EMBL/GenBank/DDBJ databases">
        <authorList>
            <person name="Leng L."/>
        </authorList>
    </citation>
    <scope>NUCLEOTIDE SEQUENCE</scope>
    <source>
        <strain evidence="9">JI</strain>
    </source>
</reference>
<evidence type="ECO:0000256" key="5">
    <source>
        <dbReference type="ARBA" id="ARBA00050612"/>
    </source>
</evidence>
<evidence type="ECO:0000256" key="2">
    <source>
        <dbReference type="ARBA" id="ARBA00022630"/>
    </source>
</evidence>
<name>A0A9X4QB80_9FIRM</name>
<dbReference type="RefSeq" id="WP_277445651.1">
    <property type="nucleotide sequence ID" value="NZ_JAKOAV010000088.1"/>
</dbReference>
<evidence type="ECO:0000256" key="6">
    <source>
        <dbReference type="ARBA" id="ARBA00060793"/>
    </source>
</evidence>
<keyword evidence="3 7" id="KW-0288">FMN</keyword>
<evidence type="ECO:0000256" key="1">
    <source>
        <dbReference type="ARBA" id="ARBA00022602"/>
    </source>
</evidence>
<keyword evidence="4 7" id="KW-0808">Transferase</keyword>
<dbReference type="InterPro" id="IPR003382">
    <property type="entry name" value="Flavoprotein"/>
</dbReference>
<comment type="similarity">
    <text evidence="6 7">Belongs to the UbiX/PAD1 family.</text>
</comment>
<proteinExistence type="inferred from homology"/>
<comment type="function">
    <text evidence="7">Flavin prenyltransferase that catalyzes the synthesis of the prenylated FMN cofactor (prenyl-FMN) for 4-hydroxy-3-polyprenylbenzoic acid decarboxylase UbiD. The prenyltransferase is metal-independent and links a dimethylallyl moiety from dimethylallyl monophosphate (DMAP) to the flavin N5 and C6 atoms of FMN.</text>
</comment>
<dbReference type="NCBIfam" id="NF004685">
    <property type="entry name" value="PRK06029.1"/>
    <property type="match status" value="1"/>
</dbReference>
<evidence type="ECO:0000256" key="3">
    <source>
        <dbReference type="ARBA" id="ARBA00022643"/>
    </source>
</evidence>
<feature type="binding site" evidence="7">
    <location>
        <position position="123"/>
    </location>
    <ligand>
        <name>FMN</name>
        <dbReference type="ChEBI" id="CHEBI:58210"/>
    </ligand>
</feature>
<evidence type="ECO:0000256" key="7">
    <source>
        <dbReference type="HAMAP-Rule" id="MF_01984"/>
    </source>
</evidence>
<dbReference type="GO" id="GO:0016831">
    <property type="term" value="F:carboxy-lyase activity"/>
    <property type="evidence" value="ECO:0007669"/>
    <property type="project" value="TreeGrafter"/>
</dbReference>
<dbReference type="InterPro" id="IPR004507">
    <property type="entry name" value="UbiX-like"/>
</dbReference>
<dbReference type="HAMAP" id="MF_01984">
    <property type="entry name" value="ubiX_pad"/>
    <property type="match status" value="1"/>
</dbReference>
<dbReference type="EC" id="2.5.1.129" evidence="7"/>
<evidence type="ECO:0000259" key="8">
    <source>
        <dbReference type="Pfam" id="PF02441"/>
    </source>
</evidence>
<comment type="caution">
    <text evidence="7">Lacks conserved residue(s) required for the propagation of feature annotation.</text>
</comment>
<evidence type="ECO:0000313" key="10">
    <source>
        <dbReference type="Proteomes" id="UP001154312"/>
    </source>
</evidence>
<feature type="binding site" evidence="7">
    <location>
        <position position="37"/>
    </location>
    <ligand>
        <name>FMN</name>
        <dbReference type="ChEBI" id="CHEBI:58210"/>
    </ligand>
</feature>
<gene>
    <name evidence="7" type="primary">ubiX</name>
    <name evidence="9" type="ORF">L7E55_17505</name>
</gene>
<feature type="domain" description="Flavoprotein" evidence="8">
    <location>
        <begin position="3"/>
        <end position="173"/>
    </location>
</feature>
<organism evidence="9 10">
    <name type="scientific">Pelotomaculum isophthalicicum JI</name>
    <dbReference type="NCBI Taxonomy" id="947010"/>
    <lineage>
        <taxon>Bacteria</taxon>
        <taxon>Bacillati</taxon>
        <taxon>Bacillota</taxon>
        <taxon>Clostridia</taxon>
        <taxon>Eubacteriales</taxon>
        <taxon>Desulfotomaculaceae</taxon>
        <taxon>Pelotomaculum</taxon>
    </lineage>
</organism>
<dbReference type="Pfam" id="PF02441">
    <property type="entry name" value="Flavoprotein"/>
    <property type="match status" value="1"/>
</dbReference>
<dbReference type="SUPFAM" id="SSF52507">
    <property type="entry name" value="Homo-oligomeric flavin-containing Cys decarboxylases, HFCD"/>
    <property type="match status" value="1"/>
</dbReference>
<dbReference type="FunFam" id="3.40.50.1950:FF:000001">
    <property type="entry name" value="Flavin prenyltransferase UbiX"/>
    <property type="match status" value="1"/>
</dbReference>
<keyword evidence="1 7" id="KW-0637">Prenyltransferase</keyword>
<keyword evidence="2 7" id="KW-0285">Flavoprotein</keyword>